<dbReference type="EMBL" id="LAZR01037522">
    <property type="protein sequence ID" value="KKL21986.1"/>
    <property type="molecule type" value="Genomic_DNA"/>
</dbReference>
<feature type="non-terminal residue" evidence="1">
    <location>
        <position position="1"/>
    </location>
</feature>
<proteinExistence type="predicted"/>
<evidence type="ECO:0000313" key="1">
    <source>
        <dbReference type="EMBL" id="KKL21986.1"/>
    </source>
</evidence>
<comment type="caution">
    <text evidence="1">The sequence shown here is derived from an EMBL/GenBank/DDBJ whole genome shotgun (WGS) entry which is preliminary data.</text>
</comment>
<sequence length="112" mass="11387">DLQVVGSSATPVRKAFALENDLIGDGIDDAYAAGDTVKYIVCPAGTEIYAFLDGGENVSKGDALIPSGDGSLLAFIESTHEAGIIVAYALEAVNISAQSAGGTQARIRVEAA</sequence>
<gene>
    <name evidence="1" type="ORF">LCGC14_2439980</name>
</gene>
<reference evidence="1" key="1">
    <citation type="journal article" date="2015" name="Nature">
        <title>Complex archaea that bridge the gap between prokaryotes and eukaryotes.</title>
        <authorList>
            <person name="Spang A."/>
            <person name="Saw J.H."/>
            <person name="Jorgensen S.L."/>
            <person name="Zaremba-Niedzwiedzka K."/>
            <person name="Martijn J."/>
            <person name="Lind A.E."/>
            <person name="van Eijk R."/>
            <person name="Schleper C."/>
            <person name="Guy L."/>
            <person name="Ettema T.J."/>
        </authorList>
    </citation>
    <scope>NUCLEOTIDE SEQUENCE</scope>
</reference>
<dbReference type="AlphaFoldDB" id="A0A0F9DWB9"/>
<accession>A0A0F9DWB9</accession>
<organism evidence="1">
    <name type="scientific">marine sediment metagenome</name>
    <dbReference type="NCBI Taxonomy" id="412755"/>
    <lineage>
        <taxon>unclassified sequences</taxon>
        <taxon>metagenomes</taxon>
        <taxon>ecological metagenomes</taxon>
    </lineage>
</organism>
<protein>
    <submittedName>
        <fullName evidence="1">Uncharacterized protein</fullName>
    </submittedName>
</protein>
<name>A0A0F9DWB9_9ZZZZ</name>